<evidence type="ECO:0000313" key="8">
    <source>
        <dbReference type="Proteomes" id="UP000002630"/>
    </source>
</evidence>
<evidence type="ECO:0000256" key="3">
    <source>
        <dbReference type="ARBA" id="ARBA00022980"/>
    </source>
</evidence>
<feature type="compositionally biased region" description="Low complexity" evidence="6">
    <location>
        <begin position="124"/>
        <end position="137"/>
    </location>
</feature>
<dbReference type="GO" id="GO:0003723">
    <property type="term" value="F:RNA binding"/>
    <property type="evidence" value="ECO:0007669"/>
    <property type="project" value="TreeGrafter"/>
</dbReference>
<dbReference type="GO" id="GO:0006412">
    <property type="term" value="P:translation"/>
    <property type="evidence" value="ECO:0007669"/>
    <property type="project" value="InterPro"/>
</dbReference>
<reference evidence="7 8" key="1">
    <citation type="journal article" date="2010" name="Nature">
        <title>The Ectocarpus genome and the independent evolution of multicellularity in brown algae.</title>
        <authorList>
            <person name="Cock J.M."/>
            <person name="Sterck L."/>
            <person name="Rouze P."/>
            <person name="Scornet D."/>
            <person name="Allen A.E."/>
            <person name="Amoutzias G."/>
            <person name="Anthouard V."/>
            <person name="Artiguenave F."/>
            <person name="Aury J.M."/>
            <person name="Badger J.H."/>
            <person name="Beszteri B."/>
            <person name="Billiau K."/>
            <person name="Bonnet E."/>
            <person name="Bothwell J.H."/>
            <person name="Bowler C."/>
            <person name="Boyen C."/>
            <person name="Brownlee C."/>
            <person name="Carrano C.J."/>
            <person name="Charrier B."/>
            <person name="Cho G.Y."/>
            <person name="Coelho S.M."/>
            <person name="Collen J."/>
            <person name="Corre E."/>
            <person name="Da Silva C."/>
            <person name="Delage L."/>
            <person name="Delaroque N."/>
            <person name="Dittami S.M."/>
            <person name="Doulbeau S."/>
            <person name="Elias M."/>
            <person name="Farnham G."/>
            <person name="Gachon C.M."/>
            <person name="Gschloessl B."/>
            <person name="Heesch S."/>
            <person name="Jabbari K."/>
            <person name="Jubin C."/>
            <person name="Kawai H."/>
            <person name="Kimura K."/>
            <person name="Kloareg B."/>
            <person name="Kupper F.C."/>
            <person name="Lang D."/>
            <person name="Le Bail A."/>
            <person name="Leblanc C."/>
            <person name="Lerouge P."/>
            <person name="Lohr M."/>
            <person name="Lopez P.J."/>
            <person name="Martens C."/>
            <person name="Maumus F."/>
            <person name="Michel G."/>
            <person name="Miranda-Saavedra D."/>
            <person name="Morales J."/>
            <person name="Moreau H."/>
            <person name="Motomura T."/>
            <person name="Nagasato C."/>
            <person name="Napoli C.A."/>
            <person name="Nelson D.R."/>
            <person name="Nyvall-Collen P."/>
            <person name="Peters A.F."/>
            <person name="Pommier C."/>
            <person name="Potin P."/>
            <person name="Poulain J."/>
            <person name="Quesneville H."/>
            <person name="Read B."/>
            <person name="Rensing S.A."/>
            <person name="Ritter A."/>
            <person name="Rousvoal S."/>
            <person name="Samanta M."/>
            <person name="Samson G."/>
            <person name="Schroeder D.C."/>
            <person name="Segurens B."/>
            <person name="Strittmatter M."/>
            <person name="Tonon T."/>
            <person name="Tregear J.W."/>
            <person name="Valentin K."/>
            <person name="von Dassow P."/>
            <person name="Yamagishi T."/>
            <person name="Van de Peer Y."/>
            <person name="Wincker P."/>
        </authorList>
    </citation>
    <scope>NUCLEOTIDE SEQUENCE [LARGE SCALE GENOMIC DNA]</scope>
    <source>
        <strain evidence="8">Ec32 / CCAP1310/4</strain>
    </source>
</reference>
<dbReference type="InterPro" id="IPR000754">
    <property type="entry name" value="Ribosomal_uS9"/>
</dbReference>
<evidence type="ECO:0000256" key="5">
    <source>
        <dbReference type="RuleBase" id="RU003815"/>
    </source>
</evidence>
<feature type="region of interest" description="Disordered" evidence="6">
    <location>
        <begin position="22"/>
        <end position="70"/>
    </location>
</feature>
<feature type="compositionally biased region" description="Low complexity" evidence="6">
    <location>
        <begin position="22"/>
        <end position="47"/>
    </location>
</feature>
<comment type="similarity">
    <text evidence="2 5">Belongs to the universal ribosomal protein uS9 family.</text>
</comment>
<evidence type="ECO:0008006" key="9">
    <source>
        <dbReference type="Google" id="ProtNLM"/>
    </source>
</evidence>
<feature type="compositionally biased region" description="Basic and acidic residues" evidence="6">
    <location>
        <begin position="108"/>
        <end position="123"/>
    </location>
</feature>
<dbReference type="InterPro" id="IPR020568">
    <property type="entry name" value="Ribosomal_Su5_D2-typ_SF"/>
</dbReference>
<dbReference type="eggNOG" id="KOG1697">
    <property type="taxonomic scope" value="Eukaryota"/>
</dbReference>
<comment type="subcellular location">
    <subcellularLocation>
        <location evidence="1">Plastid</location>
    </subcellularLocation>
</comment>
<dbReference type="Gene3D" id="3.30.230.10">
    <property type="match status" value="1"/>
</dbReference>
<dbReference type="GO" id="GO:0015935">
    <property type="term" value="C:small ribosomal subunit"/>
    <property type="evidence" value="ECO:0007669"/>
    <property type="project" value="TreeGrafter"/>
</dbReference>
<dbReference type="HAMAP" id="MF_00532_B">
    <property type="entry name" value="Ribosomal_uS9_B"/>
    <property type="match status" value="1"/>
</dbReference>
<keyword evidence="3 5" id="KW-0689">Ribosomal protein</keyword>
<dbReference type="OrthoDB" id="10254627at2759"/>
<evidence type="ECO:0000256" key="1">
    <source>
        <dbReference type="ARBA" id="ARBA00004474"/>
    </source>
</evidence>
<accession>D7FTJ8</accession>
<dbReference type="EMBL" id="FN648433">
    <property type="protein sequence ID" value="CBJ31389.1"/>
    <property type="molecule type" value="Genomic_DNA"/>
</dbReference>
<feature type="region of interest" description="Disordered" evidence="6">
    <location>
        <begin position="79"/>
        <end position="98"/>
    </location>
</feature>
<sequence length="317" mass="33747">MASRATATTAMKHPLIQRVMTAAASSRAGGSKAALHSSSAQAGGAAARPTACRHVARGGGKNPALPAPAGSAGLVVSRRHMSSGTTGDDSSSSSGRFSEDLEKLISRAGERADRTGKSGKGEKASAVAVAAPRAAAGEGAGEEEEEDPALSARAMKFRAMISKLRPQKKTAVVKTFTPSREPLVDNLGRSYGLGRRKTSTARVWISLSKGEGGVFMVNSRPMIDYFPRDHLQNEILKPLEYTNKLGNFHVRCTAKGGGQAGQAGAIRLGLARALEAHDPWLRKMLKKEGMMERDSRRVERKKPGLKKARKAPQWVKR</sequence>
<dbReference type="Proteomes" id="UP000002630">
    <property type="component" value="Linkage Group LG30"/>
</dbReference>
<dbReference type="InterPro" id="IPR014721">
    <property type="entry name" value="Ribsml_uS5_D2-typ_fold_subgr"/>
</dbReference>
<dbReference type="GO" id="GO:0003735">
    <property type="term" value="F:structural constituent of ribosome"/>
    <property type="evidence" value="ECO:0007669"/>
    <property type="project" value="InterPro"/>
</dbReference>
<protein>
    <recommendedName>
        <fullName evidence="9">30S ribosomal protein S9</fullName>
    </recommendedName>
</protein>
<dbReference type="STRING" id="2880.D7FTJ8"/>
<evidence type="ECO:0000256" key="6">
    <source>
        <dbReference type="SAM" id="MobiDB-lite"/>
    </source>
</evidence>
<organism evidence="7 8">
    <name type="scientific">Ectocarpus siliculosus</name>
    <name type="common">Brown alga</name>
    <name type="synonym">Conferva siliculosa</name>
    <dbReference type="NCBI Taxonomy" id="2880"/>
    <lineage>
        <taxon>Eukaryota</taxon>
        <taxon>Sar</taxon>
        <taxon>Stramenopiles</taxon>
        <taxon>Ochrophyta</taxon>
        <taxon>PX clade</taxon>
        <taxon>Phaeophyceae</taxon>
        <taxon>Ectocarpales</taxon>
        <taxon>Ectocarpaceae</taxon>
        <taxon>Ectocarpus</taxon>
    </lineage>
</organism>
<dbReference type="AlphaFoldDB" id="D7FTJ8"/>
<keyword evidence="8" id="KW-1185">Reference proteome</keyword>
<dbReference type="PANTHER" id="PTHR21569:SF1">
    <property type="entry name" value="SMALL RIBOSOMAL SUBUNIT PROTEIN US9M"/>
    <property type="match status" value="1"/>
</dbReference>
<name>D7FTJ8_ECTSI</name>
<evidence type="ECO:0000256" key="2">
    <source>
        <dbReference type="ARBA" id="ARBA00005251"/>
    </source>
</evidence>
<feature type="compositionally biased region" description="Low complexity" evidence="6">
    <location>
        <begin position="82"/>
        <end position="95"/>
    </location>
</feature>
<dbReference type="InterPro" id="IPR020574">
    <property type="entry name" value="Ribosomal_uS9_CS"/>
</dbReference>
<feature type="region of interest" description="Disordered" evidence="6">
    <location>
        <begin position="108"/>
        <end position="150"/>
    </location>
</feature>
<evidence type="ECO:0000256" key="4">
    <source>
        <dbReference type="ARBA" id="ARBA00023274"/>
    </source>
</evidence>
<dbReference type="SUPFAM" id="SSF54211">
    <property type="entry name" value="Ribosomal protein S5 domain 2-like"/>
    <property type="match status" value="1"/>
</dbReference>
<dbReference type="InterPro" id="IPR023035">
    <property type="entry name" value="Ribosomal_uS9_bac/plastid"/>
</dbReference>
<feature type="compositionally biased region" description="Basic residues" evidence="6">
    <location>
        <begin position="298"/>
        <end position="317"/>
    </location>
</feature>
<dbReference type="Pfam" id="PF00380">
    <property type="entry name" value="Ribosomal_S9"/>
    <property type="match status" value="1"/>
</dbReference>
<dbReference type="EMBL" id="FN649755">
    <property type="protein sequence ID" value="CBJ31389.1"/>
    <property type="molecule type" value="Genomic_DNA"/>
</dbReference>
<keyword evidence="4 5" id="KW-0687">Ribonucleoprotein</keyword>
<dbReference type="InParanoid" id="D7FTJ8"/>
<gene>
    <name evidence="7" type="ORF">Esi_0251_0005</name>
</gene>
<dbReference type="FunFam" id="3.30.230.10:FF:000001">
    <property type="entry name" value="30S ribosomal protein S9"/>
    <property type="match status" value="1"/>
</dbReference>
<dbReference type="PROSITE" id="PS00360">
    <property type="entry name" value="RIBOSOMAL_S9"/>
    <property type="match status" value="1"/>
</dbReference>
<feature type="region of interest" description="Disordered" evidence="6">
    <location>
        <begin position="291"/>
        <end position="317"/>
    </location>
</feature>
<dbReference type="PANTHER" id="PTHR21569">
    <property type="entry name" value="RIBOSOMAL PROTEIN S9"/>
    <property type="match status" value="1"/>
</dbReference>
<proteinExistence type="inferred from homology"/>
<evidence type="ECO:0000313" key="7">
    <source>
        <dbReference type="EMBL" id="CBJ31389.1"/>
    </source>
</evidence>
<dbReference type="NCBIfam" id="NF001099">
    <property type="entry name" value="PRK00132.1"/>
    <property type="match status" value="1"/>
</dbReference>
<dbReference type="GO" id="GO:0009536">
    <property type="term" value="C:plastid"/>
    <property type="evidence" value="ECO:0007669"/>
    <property type="project" value="UniProtKB-SubCell"/>
</dbReference>